<evidence type="ECO:0000313" key="3">
    <source>
        <dbReference type="EMBL" id="VEU80346.1"/>
    </source>
</evidence>
<protein>
    <submittedName>
        <fullName evidence="3">Phospho-2-dehydro-3-deoxyheptonate aldolase</fullName>
        <ecNumber evidence="3">2.5.1.54</ecNumber>
    </submittedName>
</protein>
<dbReference type="InterPro" id="IPR006268">
    <property type="entry name" value="DAHP_syn_2"/>
</dbReference>
<dbReference type="PANTHER" id="PTHR43018">
    <property type="entry name" value="PHOSPHO-2-DEHYDRO-3-DEOXYHEPTONATE ALDOLASE"/>
    <property type="match status" value="1"/>
</dbReference>
<name>A0A449BD33_HAPAX</name>
<dbReference type="NCBIfam" id="NF006421">
    <property type="entry name" value="PRK08673.1"/>
    <property type="match status" value="1"/>
</dbReference>
<feature type="domain" description="DAHP synthetase I/KDSA" evidence="2">
    <location>
        <begin position="7"/>
        <end position="246"/>
    </location>
</feature>
<evidence type="ECO:0000256" key="1">
    <source>
        <dbReference type="ARBA" id="ARBA00022679"/>
    </source>
</evidence>
<evidence type="ECO:0000259" key="2">
    <source>
        <dbReference type="Pfam" id="PF00793"/>
    </source>
</evidence>
<dbReference type="NCBIfam" id="TIGR01361">
    <property type="entry name" value="DAHP_synth_Bsub"/>
    <property type="match status" value="1"/>
</dbReference>
<dbReference type="GO" id="GO:0003849">
    <property type="term" value="F:3-deoxy-7-phosphoheptulonate synthase activity"/>
    <property type="evidence" value="ECO:0007669"/>
    <property type="project" value="UniProtKB-EC"/>
</dbReference>
<dbReference type="OrthoDB" id="9780456at2"/>
<accession>A0A449BD33</accession>
<reference evidence="3 4" key="1">
    <citation type="submission" date="2019-01" db="EMBL/GenBank/DDBJ databases">
        <authorList>
            <consortium name="Pathogen Informatics"/>
        </authorList>
    </citation>
    <scope>NUCLEOTIDE SEQUENCE [LARGE SCALE GENOMIC DNA]</scope>
    <source>
        <strain evidence="3 4">NCTC10138</strain>
    </source>
</reference>
<sequence length="266" mass="29907">MIKKEIKITDKISVGKDFIIIAGPCSVESYEQTYEIAKEIKSAGANILRGGAFKPRTSPYSFQGLEEEGIKILSKIGKELEMPIITEIPSEKYLDLFNEYVDIIQVGARNMDNYFLLRELGKTRKPILLKRGMAATIDEFLLAAEYIKAGGNDKVILCERGIRTFDNKTRNTLDIASVLTLEKLTDLPVIIDPSHASGNWEMVERLSLASLTIGANGLMVEVHNNPEKALSDGMQSLKPEKFKKMMDKINFLKPYIESVNKDDNWN</sequence>
<dbReference type="InterPro" id="IPR006218">
    <property type="entry name" value="DAHP1/KDSA"/>
</dbReference>
<dbReference type="STRING" id="1278311.GCA_000428705_00912"/>
<dbReference type="Proteomes" id="UP000289841">
    <property type="component" value="Chromosome"/>
</dbReference>
<keyword evidence="1 3" id="KW-0808">Transferase</keyword>
<dbReference type="NCBIfam" id="NF009239">
    <property type="entry name" value="PRK12595.1"/>
    <property type="match status" value="1"/>
</dbReference>
<evidence type="ECO:0000313" key="4">
    <source>
        <dbReference type="Proteomes" id="UP000289841"/>
    </source>
</evidence>
<dbReference type="EC" id="2.5.1.54" evidence="3"/>
<dbReference type="PANTHER" id="PTHR43018:SF2">
    <property type="entry name" value="PHOSPHO-2-DEHYDRO-3-DEOXYHEPTONATE ALDOLASE"/>
    <property type="match status" value="1"/>
</dbReference>
<dbReference type="KEGG" id="aaxa:NCTC10138_00715"/>
<dbReference type="SUPFAM" id="SSF51569">
    <property type="entry name" value="Aldolase"/>
    <property type="match status" value="1"/>
</dbReference>
<dbReference type="GO" id="GO:0009073">
    <property type="term" value="P:aromatic amino acid family biosynthetic process"/>
    <property type="evidence" value="ECO:0007669"/>
    <property type="project" value="InterPro"/>
</dbReference>
<dbReference type="InterPro" id="IPR013785">
    <property type="entry name" value="Aldolase_TIM"/>
</dbReference>
<gene>
    <name evidence="3" type="primary">aroF</name>
    <name evidence="3" type="ORF">NCTC10138_00715</name>
</gene>
<dbReference type="EMBL" id="LR215048">
    <property type="protein sequence ID" value="VEU80346.1"/>
    <property type="molecule type" value="Genomic_DNA"/>
</dbReference>
<dbReference type="Pfam" id="PF00793">
    <property type="entry name" value="DAHP_synth_1"/>
    <property type="match status" value="1"/>
</dbReference>
<organism evidence="3 4">
    <name type="scientific">Haploplasma axanthum</name>
    <name type="common">Acholeplasma axanthum</name>
    <dbReference type="NCBI Taxonomy" id="29552"/>
    <lineage>
        <taxon>Bacteria</taxon>
        <taxon>Bacillati</taxon>
        <taxon>Mycoplasmatota</taxon>
        <taxon>Mollicutes</taxon>
        <taxon>Acholeplasmatales</taxon>
        <taxon>Acholeplasmataceae</taxon>
        <taxon>Haploplasma</taxon>
    </lineage>
</organism>
<dbReference type="InterPro" id="IPR052899">
    <property type="entry name" value="Class-I_DAHP_synthase"/>
</dbReference>
<proteinExistence type="predicted"/>
<dbReference type="AlphaFoldDB" id="A0A449BD33"/>
<dbReference type="Gene3D" id="3.20.20.70">
    <property type="entry name" value="Aldolase class I"/>
    <property type="match status" value="1"/>
</dbReference>
<dbReference type="GO" id="GO:0016832">
    <property type="term" value="F:aldehyde-lyase activity"/>
    <property type="evidence" value="ECO:0007669"/>
    <property type="project" value="InterPro"/>
</dbReference>
<keyword evidence="4" id="KW-1185">Reference proteome</keyword>